<dbReference type="RefSeq" id="WP_390363340.1">
    <property type="nucleotide sequence ID" value="NZ_JBHTKJ010000044.1"/>
</dbReference>
<keyword evidence="1" id="KW-0472">Membrane</keyword>
<protein>
    <submittedName>
        <fullName evidence="2">BshB3 potential contributor to bacillithiol synthesis</fullName>
    </submittedName>
</protein>
<proteinExistence type="predicted"/>
<keyword evidence="1" id="KW-0812">Transmembrane</keyword>
<dbReference type="EMBL" id="JBHTKJ010000044">
    <property type="protein sequence ID" value="MFD1039681.1"/>
    <property type="molecule type" value="Genomic_DNA"/>
</dbReference>
<accession>A0ABW3LMR7</accession>
<keyword evidence="3" id="KW-1185">Reference proteome</keyword>
<feature type="transmembrane region" description="Helical" evidence="1">
    <location>
        <begin position="6"/>
        <end position="23"/>
    </location>
</feature>
<gene>
    <name evidence="2" type="ORF">ACFQ3N_14930</name>
</gene>
<evidence type="ECO:0000313" key="3">
    <source>
        <dbReference type="Proteomes" id="UP001597040"/>
    </source>
</evidence>
<organism evidence="2 3">
    <name type="scientific">Virgibacillus byunsanensis</name>
    <dbReference type="NCBI Taxonomy" id="570945"/>
    <lineage>
        <taxon>Bacteria</taxon>
        <taxon>Bacillati</taxon>
        <taxon>Bacillota</taxon>
        <taxon>Bacilli</taxon>
        <taxon>Bacillales</taxon>
        <taxon>Bacillaceae</taxon>
        <taxon>Virgibacillus</taxon>
    </lineage>
</organism>
<evidence type="ECO:0000256" key="1">
    <source>
        <dbReference type="SAM" id="Phobius"/>
    </source>
</evidence>
<feature type="transmembrane region" description="Helical" evidence="1">
    <location>
        <begin position="43"/>
        <end position="62"/>
    </location>
</feature>
<evidence type="ECO:0000313" key="2">
    <source>
        <dbReference type="EMBL" id="MFD1039681.1"/>
    </source>
</evidence>
<name>A0ABW3LMR7_9BACI</name>
<sequence>MNYLLLILIALIICVIGLIWTLIAMNSEDTAYSGKKSMANLSLIYMLFIPVIIIGGIIAWIMF</sequence>
<comment type="caution">
    <text evidence="2">The sequence shown here is derived from an EMBL/GenBank/DDBJ whole genome shotgun (WGS) entry which is preliminary data.</text>
</comment>
<keyword evidence="1" id="KW-1133">Transmembrane helix</keyword>
<dbReference type="Proteomes" id="UP001597040">
    <property type="component" value="Unassembled WGS sequence"/>
</dbReference>
<reference evidence="3" key="1">
    <citation type="journal article" date="2019" name="Int. J. Syst. Evol. Microbiol.">
        <title>The Global Catalogue of Microorganisms (GCM) 10K type strain sequencing project: providing services to taxonomists for standard genome sequencing and annotation.</title>
        <authorList>
            <consortium name="The Broad Institute Genomics Platform"/>
            <consortium name="The Broad Institute Genome Sequencing Center for Infectious Disease"/>
            <person name="Wu L."/>
            <person name="Ma J."/>
        </authorList>
    </citation>
    <scope>NUCLEOTIDE SEQUENCE [LARGE SCALE GENOMIC DNA]</scope>
    <source>
        <strain evidence="3">CCUG 56754</strain>
    </source>
</reference>